<evidence type="ECO:0000256" key="2">
    <source>
        <dbReference type="SAM" id="SignalP"/>
    </source>
</evidence>
<accession>A0A1M4W1H2</accession>
<keyword evidence="4" id="KW-1185">Reference proteome</keyword>
<dbReference type="Proteomes" id="UP000184346">
    <property type="component" value="Unassembled WGS sequence"/>
</dbReference>
<protein>
    <submittedName>
        <fullName evidence="3">SmpA / OmlA family protein</fullName>
    </submittedName>
</protein>
<dbReference type="AlphaFoldDB" id="A0A1M4W1H2"/>
<dbReference type="Gene3D" id="3.30.1450.10">
    <property type="match status" value="1"/>
</dbReference>
<dbReference type="PROSITE" id="PS51257">
    <property type="entry name" value="PROKAR_LIPOPROTEIN"/>
    <property type="match status" value="1"/>
</dbReference>
<reference evidence="3 4" key="1">
    <citation type="submission" date="2016-11" db="EMBL/GenBank/DDBJ databases">
        <authorList>
            <person name="Jaros S."/>
            <person name="Januszkiewicz K."/>
            <person name="Wedrychowicz H."/>
        </authorList>
    </citation>
    <scope>NUCLEOTIDE SEQUENCE [LARGE SCALE GENOMIC DNA]</scope>
    <source>
        <strain evidence="3 4">DSM 19980</strain>
    </source>
</reference>
<dbReference type="RefSeq" id="WP_072820425.1">
    <property type="nucleotide sequence ID" value="NZ_FQUJ01000004.1"/>
</dbReference>
<dbReference type="OrthoDB" id="7225452at2"/>
<dbReference type="EMBL" id="FQUJ01000004">
    <property type="protein sequence ID" value="SHE75015.1"/>
    <property type="molecule type" value="Genomic_DNA"/>
</dbReference>
<gene>
    <name evidence="3" type="ORF">SAMN02745148_01039</name>
</gene>
<dbReference type="InterPro" id="IPR037873">
    <property type="entry name" value="BamE-like"/>
</dbReference>
<name>A0A1M4W1H2_9GAMM</name>
<sequence length="130" mass="13865">MKKLACAIVVTAAALTLAGCASSGNQSLKNETEYTVSAKITEGVTTQAEVREMFGSPMETSFTDGGSEIWEYSLADMKSDVVNFIPVVNLFGSSASGTKKDLTVLFDENDVVHRYAMSSSDVSTKTGLFK</sequence>
<evidence type="ECO:0000256" key="1">
    <source>
        <dbReference type="ARBA" id="ARBA00022729"/>
    </source>
</evidence>
<evidence type="ECO:0000313" key="4">
    <source>
        <dbReference type="Proteomes" id="UP000184346"/>
    </source>
</evidence>
<organism evidence="3 4">
    <name type="scientific">Modicisalibacter ilicicola DSM 19980</name>
    <dbReference type="NCBI Taxonomy" id="1121942"/>
    <lineage>
        <taxon>Bacteria</taxon>
        <taxon>Pseudomonadati</taxon>
        <taxon>Pseudomonadota</taxon>
        <taxon>Gammaproteobacteria</taxon>
        <taxon>Oceanospirillales</taxon>
        <taxon>Halomonadaceae</taxon>
        <taxon>Modicisalibacter</taxon>
    </lineage>
</organism>
<proteinExistence type="predicted"/>
<keyword evidence="1 2" id="KW-0732">Signal</keyword>
<feature type="signal peptide" evidence="2">
    <location>
        <begin position="1"/>
        <end position="21"/>
    </location>
</feature>
<feature type="chain" id="PRO_5009908025" evidence="2">
    <location>
        <begin position="22"/>
        <end position="130"/>
    </location>
</feature>
<evidence type="ECO:0000313" key="3">
    <source>
        <dbReference type="EMBL" id="SHE75015.1"/>
    </source>
</evidence>